<protein>
    <submittedName>
        <fullName evidence="1">Uncharacterized protein</fullName>
    </submittedName>
</protein>
<keyword evidence="2" id="KW-1185">Reference proteome</keyword>
<reference evidence="1 2" key="1">
    <citation type="submission" date="2019-12" db="EMBL/GenBank/DDBJ databases">
        <title>A genome sequence resource for the geographically widespread anthracnose pathogen Colletotrichum asianum.</title>
        <authorList>
            <person name="Meng Y."/>
        </authorList>
    </citation>
    <scope>NUCLEOTIDE SEQUENCE [LARGE SCALE GENOMIC DNA]</scope>
    <source>
        <strain evidence="1 2">ICMP 18580</strain>
    </source>
</reference>
<evidence type="ECO:0000313" key="2">
    <source>
        <dbReference type="Proteomes" id="UP000434172"/>
    </source>
</evidence>
<sequence>MKAVSLSCLHVAVAGPELSIASARTSCLLAAATLLSLPKVSSQDSFELQKLELRTNLPRCLCALILN</sequence>
<evidence type="ECO:0000313" key="1">
    <source>
        <dbReference type="EMBL" id="KAF0328946.1"/>
    </source>
</evidence>
<gene>
    <name evidence="1" type="ORF">GQ607_003971</name>
</gene>
<accession>A0A8H3ZVT1</accession>
<comment type="caution">
    <text evidence="1">The sequence shown here is derived from an EMBL/GenBank/DDBJ whole genome shotgun (WGS) entry which is preliminary data.</text>
</comment>
<organism evidence="1 2">
    <name type="scientific">Colletotrichum asianum</name>
    <dbReference type="NCBI Taxonomy" id="702518"/>
    <lineage>
        <taxon>Eukaryota</taxon>
        <taxon>Fungi</taxon>
        <taxon>Dikarya</taxon>
        <taxon>Ascomycota</taxon>
        <taxon>Pezizomycotina</taxon>
        <taxon>Sordariomycetes</taxon>
        <taxon>Hypocreomycetidae</taxon>
        <taxon>Glomerellales</taxon>
        <taxon>Glomerellaceae</taxon>
        <taxon>Colletotrichum</taxon>
        <taxon>Colletotrichum gloeosporioides species complex</taxon>
    </lineage>
</organism>
<dbReference type="EMBL" id="WOWK01000015">
    <property type="protein sequence ID" value="KAF0328946.1"/>
    <property type="molecule type" value="Genomic_DNA"/>
</dbReference>
<dbReference type="AlphaFoldDB" id="A0A8H3ZVT1"/>
<proteinExistence type="predicted"/>
<name>A0A8H3ZVT1_9PEZI</name>
<dbReference type="Proteomes" id="UP000434172">
    <property type="component" value="Unassembled WGS sequence"/>
</dbReference>